<dbReference type="PANTHER" id="PTHR30349:SF64">
    <property type="entry name" value="PROPHAGE INTEGRASE INTD-RELATED"/>
    <property type="match status" value="1"/>
</dbReference>
<dbReference type="InterPro" id="IPR044068">
    <property type="entry name" value="CB"/>
</dbReference>
<dbReference type="InterPro" id="IPR004107">
    <property type="entry name" value="Integrase_SAM-like_N"/>
</dbReference>
<dbReference type="Pfam" id="PF13495">
    <property type="entry name" value="Phage_int_SAM_4"/>
    <property type="match status" value="1"/>
</dbReference>
<dbReference type="RefSeq" id="WP_087670937.1">
    <property type="nucleotide sequence ID" value="NZ_FCNW02000085.1"/>
</dbReference>
<comment type="caution">
    <text evidence="8">The sequence shown here is derived from an EMBL/GenBank/DDBJ whole genome shotgun (WGS) entry which is preliminary data.</text>
</comment>
<keyword evidence="9" id="KW-1185">Reference proteome</keyword>
<keyword evidence="2" id="KW-0229">DNA integration</keyword>
<evidence type="ECO:0000256" key="2">
    <source>
        <dbReference type="ARBA" id="ARBA00022908"/>
    </source>
</evidence>
<dbReference type="Proteomes" id="UP000054977">
    <property type="component" value="Unassembled WGS sequence"/>
</dbReference>
<dbReference type="Pfam" id="PF00589">
    <property type="entry name" value="Phage_integrase"/>
    <property type="match status" value="1"/>
</dbReference>
<dbReference type="OrthoDB" id="9801717at2"/>
<gene>
    <name evidence="8" type="ORF">AWB65_06478</name>
</gene>
<dbReference type="InterPro" id="IPR013762">
    <property type="entry name" value="Integrase-like_cat_sf"/>
</dbReference>
<evidence type="ECO:0000256" key="1">
    <source>
        <dbReference type="ARBA" id="ARBA00008857"/>
    </source>
</evidence>
<evidence type="ECO:0000259" key="6">
    <source>
        <dbReference type="PROSITE" id="PS51898"/>
    </source>
</evidence>
<dbReference type="InterPro" id="IPR010998">
    <property type="entry name" value="Integrase_recombinase_N"/>
</dbReference>
<dbReference type="InterPro" id="IPR011010">
    <property type="entry name" value="DNA_brk_join_enz"/>
</dbReference>
<name>A0A158JFQ8_9BURK</name>
<proteinExistence type="inferred from homology"/>
<protein>
    <submittedName>
        <fullName evidence="8">Phage integrase family protein</fullName>
    </submittedName>
</protein>
<sequence>MTSSQANANPLRQRMTDDMHMRQLSPKTQDNYLRIVREFARFLGRSPDTATVEDLRRYQLHLVDHGTSPVSLNHAITGLKFFFAVTLDRPELMVRMQPVRVPRILPVVLSPDEVRRLIEAAGNLKHQTALSVAYGAGLRASEVVALKVGDIDSQRMTLRIEQGKGRRDRYAMLSPVLLERLRVWWHVARAQGKMLDGGWVFPGLDPVDPLSTRQMNRAIHAAAEAAHIDKRVSMHTLRHSFATHLLEQKVDIRVIQVLLGHVKLENTALYVQVATDLLHEVTSPLDRLPSE</sequence>
<dbReference type="GO" id="GO:0003677">
    <property type="term" value="F:DNA binding"/>
    <property type="evidence" value="ECO:0007669"/>
    <property type="project" value="UniProtKB-UniRule"/>
</dbReference>
<dbReference type="SUPFAM" id="SSF56349">
    <property type="entry name" value="DNA breaking-rejoining enzymes"/>
    <property type="match status" value="1"/>
</dbReference>
<feature type="domain" description="Core-binding (CB)" evidence="7">
    <location>
        <begin position="6"/>
        <end position="87"/>
    </location>
</feature>
<evidence type="ECO:0000313" key="8">
    <source>
        <dbReference type="EMBL" id="SAL67241.1"/>
    </source>
</evidence>
<dbReference type="PANTHER" id="PTHR30349">
    <property type="entry name" value="PHAGE INTEGRASE-RELATED"/>
    <property type="match status" value="1"/>
</dbReference>
<dbReference type="Gene3D" id="1.10.443.10">
    <property type="entry name" value="Intergrase catalytic core"/>
    <property type="match status" value="1"/>
</dbReference>
<organism evidence="8 9">
    <name type="scientific">Caballeronia humi</name>
    <dbReference type="NCBI Taxonomy" id="326474"/>
    <lineage>
        <taxon>Bacteria</taxon>
        <taxon>Pseudomonadati</taxon>
        <taxon>Pseudomonadota</taxon>
        <taxon>Betaproteobacteria</taxon>
        <taxon>Burkholderiales</taxon>
        <taxon>Burkholderiaceae</taxon>
        <taxon>Caballeronia</taxon>
    </lineage>
</organism>
<evidence type="ECO:0000259" key="7">
    <source>
        <dbReference type="PROSITE" id="PS51900"/>
    </source>
</evidence>
<dbReference type="InterPro" id="IPR050090">
    <property type="entry name" value="Tyrosine_recombinase_XerCD"/>
</dbReference>
<evidence type="ECO:0000256" key="3">
    <source>
        <dbReference type="ARBA" id="ARBA00023125"/>
    </source>
</evidence>
<dbReference type="AlphaFoldDB" id="A0A158JFQ8"/>
<evidence type="ECO:0000256" key="5">
    <source>
        <dbReference type="PROSITE-ProRule" id="PRU01248"/>
    </source>
</evidence>
<evidence type="ECO:0000256" key="4">
    <source>
        <dbReference type="ARBA" id="ARBA00023172"/>
    </source>
</evidence>
<feature type="domain" description="Tyr recombinase" evidence="6">
    <location>
        <begin position="104"/>
        <end position="283"/>
    </location>
</feature>
<dbReference type="InterPro" id="IPR002104">
    <property type="entry name" value="Integrase_catalytic"/>
</dbReference>
<dbReference type="Gene3D" id="1.10.150.130">
    <property type="match status" value="1"/>
</dbReference>
<dbReference type="GO" id="GO:0006310">
    <property type="term" value="P:DNA recombination"/>
    <property type="evidence" value="ECO:0007669"/>
    <property type="project" value="UniProtKB-KW"/>
</dbReference>
<dbReference type="EMBL" id="FCNW02000085">
    <property type="protein sequence ID" value="SAL67241.1"/>
    <property type="molecule type" value="Genomic_DNA"/>
</dbReference>
<keyword evidence="4" id="KW-0233">DNA recombination</keyword>
<dbReference type="PROSITE" id="PS51900">
    <property type="entry name" value="CB"/>
    <property type="match status" value="1"/>
</dbReference>
<dbReference type="PROSITE" id="PS51898">
    <property type="entry name" value="TYR_RECOMBINASE"/>
    <property type="match status" value="1"/>
</dbReference>
<accession>A0A158JFQ8</accession>
<evidence type="ECO:0000313" key="9">
    <source>
        <dbReference type="Proteomes" id="UP000054977"/>
    </source>
</evidence>
<keyword evidence="3 5" id="KW-0238">DNA-binding</keyword>
<dbReference type="STRING" id="326474.AWB65_06478"/>
<reference evidence="8" key="1">
    <citation type="submission" date="2016-01" db="EMBL/GenBank/DDBJ databases">
        <authorList>
            <person name="Peeters C."/>
        </authorList>
    </citation>
    <scope>NUCLEOTIDE SEQUENCE [LARGE SCALE GENOMIC DNA]</scope>
    <source>
        <strain evidence="8">LMG 22934</strain>
    </source>
</reference>
<comment type="similarity">
    <text evidence="1">Belongs to the 'phage' integrase family.</text>
</comment>
<dbReference type="GO" id="GO:0015074">
    <property type="term" value="P:DNA integration"/>
    <property type="evidence" value="ECO:0007669"/>
    <property type="project" value="UniProtKB-KW"/>
</dbReference>